<comment type="caution">
    <text evidence="7">The sequence shown here is derived from an EMBL/GenBank/DDBJ whole genome shotgun (WGS) entry which is preliminary data.</text>
</comment>
<dbReference type="EMBL" id="JAHRIO010063453">
    <property type="protein sequence ID" value="MEQ2179627.1"/>
    <property type="molecule type" value="Genomic_DNA"/>
</dbReference>
<comment type="pathway">
    <text evidence="2">Protein modification; protein ubiquitination.</text>
</comment>
<comment type="catalytic activity">
    <reaction evidence="1">
        <text>S-ubiquitinyl-[E2 ubiquitin-conjugating enzyme]-L-cysteine + [acceptor protein]-L-lysine = [E2 ubiquitin-conjugating enzyme]-L-cysteine + N(6)-ubiquitinyl-[acceptor protein]-L-lysine.</text>
        <dbReference type="EC" id="2.3.2.27"/>
    </reaction>
</comment>
<proteinExistence type="predicted"/>
<accession>A0ABV0P842</accession>
<protein>
    <recommendedName>
        <fullName evidence="3">RING-type E3 ubiquitin transferase</fullName>
        <ecNumber evidence="3">2.3.2.27</ecNumber>
    </recommendedName>
</protein>
<evidence type="ECO:0000256" key="3">
    <source>
        <dbReference type="ARBA" id="ARBA00012483"/>
    </source>
</evidence>
<dbReference type="PANTHER" id="PTHR13931">
    <property type="entry name" value="UBIQUITINATION FACTOR E4"/>
    <property type="match status" value="1"/>
</dbReference>
<evidence type="ECO:0000256" key="1">
    <source>
        <dbReference type="ARBA" id="ARBA00000900"/>
    </source>
</evidence>
<evidence type="ECO:0000256" key="2">
    <source>
        <dbReference type="ARBA" id="ARBA00004906"/>
    </source>
</evidence>
<keyword evidence="5" id="KW-0833">Ubl conjugation pathway</keyword>
<gene>
    <name evidence="7" type="primary">UBE4A_2</name>
    <name evidence="7" type="ORF">GOODEAATRI_027095</name>
</gene>
<name>A0ABV0P842_9TELE</name>
<feature type="domain" description="Ubiquitin conjugation factor E4 core" evidence="6">
    <location>
        <begin position="7"/>
        <end position="148"/>
    </location>
</feature>
<evidence type="ECO:0000313" key="7">
    <source>
        <dbReference type="EMBL" id="MEQ2179627.1"/>
    </source>
</evidence>
<keyword evidence="4" id="KW-0808">Transferase</keyword>
<evidence type="ECO:0000259" key="6">
    <source>
        <dbReference type="Pfam" id="PF10408"/>
    </source>
</evidence>
<reference evidence="7 8" key="1">
    <citation type="submission" date="2021-06" db="EMBL/GenBank/DDBJ databases">
        <authorList>
            <person name="Palmer J.M."/>
        </authorList>
    </citation>
    <scope>NUCLEOTIDE SEQUENCE [LARGE SCALE GENOMIC DNA]</scope>
    <source>
        <strain evidence="7 8">GA_2019</strain>
        <tissue evidence="7">Muscle</tissue>
    </source>
</reference>
<organism evidence="7 8">
    <name type="scientific">Goodea atripinnis</name>
    <dbReference type="NCBI Taxonomy" id="208336"/>
    <lineage>
        <taxon>Eukaryota</taxon>
        <taxon>Metazoa</taxon>
        <taxon>Chordata</taxon>
        <taxon>Craniata</taxon>
        <taxon>Vertebrata</taxon>
        <taxon>Euteleostomi</taxon>
        <taxon>Actinopterygii</taxon>
        <taxon>Neopterygii</taxon>
        <taxon>Teleostei</taxon>
        <taxon>Neoteleostei</taxon>
        <taxon>Acanthomorphata</taxon>
        <taxon>Ovalentaria</taxon>
        <taxon>Atherinomorphae</taxon>
        <taxon>Cyprinodontiformes</taxon>
        <taxon>Goodeidae</taxon>
        <taxon>Goodea</taxon>
    </lineage>
</organism>
<dbReference type="PANTHER" id="PTHR13931:SF16">
    <property type="entry name" value="UBIQUITIN CONJUGATION FACTOR E4 A"/>
    <property type="match status" value="1"/>
</dbReference>
<dbReference type="InterPro" id="IPR045132">
    <property type="entry name" value="UBE4"/>
</dbReference>
<evidence type="ECO:0000256" key="5">
    <source>
        <dbReference type="ARBA" id="ARBA00022786"/>
    </source>
</evidence>
<dbReference type="Pfam" id="PF10408">
    <property type="entry name" value="Ufd2P_core"/>
    <property type="match status" value="1"/>
</dbReference>
<dbReference type="Proteomes" id="UP001476798">
    <property type="component" value="Unassembled WGS sequence"/>
</dbReference>
<evidence type="ECO:0000256" key="4">
    <source>
        <dbReference type="ARBA" id="ARBA00022679"/>
    </source>
</evidence>
<feature type="non-terminal residue" evidence="7">
    <location>
        <position position="1"/>
    </location>
</feature>
<dbReference type="EC" id="2.3.2.27" evidence="3"/>
<keyword evidence="8" id="KW-1185">Reference proteome</keyword>
<dbReference type="InterPro" id="IPR019474">
    <property type="entry name" value="Ub_conjug_fac_E4_core"/>
</dbReference>
<evidence type="ECO:0000313" key="8">
    <source>
        <dbReference type="Proteomes" id="UP001476798"/>
    </source>
</evidence>
<sequence>HLANYASENLEAMNPPLFLRFLNLLMNDAIFLLDEAIQLEHDRGEWESLAPDARREKESSLQMFGQLGRFHNIMSNETIGTLAFLTSEIKGIFVHPFLAERIISMLNYFLQHLVGPKMGALKVKDFSEFDFKPQQLVSDICTIYLNLGYVRKICLS</sequence>